<evidence type="ECO:0000256" key="2">
    <source>
        <dbReference type="ARBA" id="ARBA00022692"/>
    </source>
</evidence>
<dbReference type="GO" id="GO:0016020">
    <property type="term" value="C:membrane"/>
    <property type="evidence" value="ECO:0007669"/>
    <property type="project" value="UniProtKB-SubCell"/>
</dbReference>
<gene>
    <name evidence="7" type="ORF">BCR33DRAFT_712295</name>
</gene>
<dbReference type="PROSITE" id="PS50030">
    <property type="entry name" value="UBA"/>
    <property type="match status" value="1"/>
</dbReference>
<dbReference type="PANTHER" id="PTHR43066:SF21">
    <property type="entry name" value="UBIQUITIN-ASSOCIATED DOMAIN-CONTAINING PROTEIN 2"/>
    <property type="match status" value="1"/>
</dbReference>
<keyword evidence="2 5" id="KW-0812">Transmembrane</keyword>
<dbReference type="SUPFAM" id="SSF46934">
    <property type="entry name" value="UBA-like"/>
    <property type="match status" value="1"/>
</dbReference>
<sequence>MLQSGPSGFYNAPVSKALFIVTGIASLAFSVLALNTSSKKQGLAPTLARFIAFSNSSEILFSSLLIYSLRLLERQFGSNKYSSLLLTSTIVSSVLCVLVNSLFGLKSAAGPYGPIFGALIVFSGLVPVTVRVRILGIGISDKVVLYILAGQLLWTQFPRSLPPAISGLIGGILWRSDELPFKSLRVPTAVAQLCEKVFMPVLGSRGPTAVGLLGGVNAGTGGEPPRVAQEYTNQQQENNVVISEESVGILVGMGFDRDAVVAALRRNGGSVERAAAALCG</sequence>
<dbReference type="OrthoDB" id="272778at2759"/>
<evidence type="ECO:0000256" key="1">
    <source>
        <dbReference type="ARBA" id="ARBA00004141"/>
    </source>
</evidence>
<organism evidence="7 8">
    <name type="scientific">Rhizoclosmatium globosum</name>
    <dbReference type="NCBI Taxonomy" id="329046"/>
    <lineage>
        <taxon>Eukaryota</taxon>
        <taxon>Fungi</taxon>
        <taxon>Fungi incertae sedis</taxon>
        <taxon>Chytridiomycota</taxon>
        <taxon>Chytridiomycota incertae sedis</taxon>
        <taxon>Chytridiomycetes</taxon>
        <taxon>Chytridiales</taxon>
        <taxon>Chytriomycetaceae</taxon>
        <taxon>Rhizoclosmatium</taxon>
    </lineage>
</organism>
<feature type="transmembrane region" description="Helical" evidence="5">
    <location>
        <begin position="110"/>
        <end position="128"/>
    </location>
</feature>
<dbReference type="Gene3D" id="1.10.8.10">
    <property type="entry name" value="DNA helicase RuvA subunit, C-terminal domain"/>
    <property type="match status" value="1"/>
</dbReference>
<evidence type="ECO:0000256" key="4">
    <source>
        <dbReference type="ARBA" id="ARBA00023136"/>
    </source>
</evidence>
<dbReference type="SMART" id="SM00165">
    <property type="entry name" value="UBA"/>
    <property type="match status" value="1"/>
</dbReference>
<comment type="caution">
    <text evidence="7">The sequence shown here is derived from an EMBL/GenBank/DDBJ whole genome shotgun (WGS) entry which is preliminary data.</text>
</comment>
<feature type="transmembrane region" description="Helical" evidence="5">
    <location>
        <begin position="81"/>
        <end position="103"/>
    </location>
</feature>
<evidence type="ECO:0000313" key="7">
    <source>
        <dbReference type="EMBL" id="ORY52091.1"/>
    </source>
</evidence>
<dbReference type="InterPro" id="IPR035952">
    <property type="entry name" value="Rhomboid-like_sf"/>
</dbReference>
<dbReference type="EMBL" id="MCGO01000004">
    <property type="protein sequence ID" value="ORY52091.1"/>
    <property type="molecule type" value="Genomic_DNA"/>
</dbReference>
<protein>
    <recommendedName>
        <fullName evidence="6">UBA domain-containing protein</fullName>
    </recommendedName>
</protein>
<name>A0A1Y2CYG6_9FUNG</name>
<dbReference type="SUPFAM" id="SSF144091">
    <property type="entry name" value="Rhomboid-like"/>
    <property type="match status" value="1"/>
</dbReference>
<dbReference type="PANTHER" id="PTHR43066">
    <property type="entry name" value="RHOMBOID-RELATED PROTEIN"/>
    <property type="match status" value="1"/>
</dbReference>
<proteinExistence type="predicted"/>
<feature type="domain" description="UBA" evidence="6">
    <location>
        <begin position="241"/>
        <end position="280"/>
    </location>
</feature>
<evidence type="ECO:0000256" key="3">
    <source>
        <dbReference type="ARBA" id="ARBA00022989"/>
    </source>
</evidence>
<accession>A0A1Y2CYG6</accession>
<evidence type="ECO:0000259" key="6">
    <source>
        <dbReference type="PROSITE" id="PS50030"/>
    </source>
</evidence>
<feature type="transmembrane region" description="Helical" evidence="5">
    <location>
        <begin position="17"/>
        <end position="35"/>
    </location>
</feature>
<keyword evidence="4 5" id="KW-0472">Membrane</keyword>
<keyword evidence="8" id="KW-1185">Reference proteome</keyword>
<feature type="transmembrane region" description="Helical" evidence="5">
    <location>
        <begin position="47"/>
        <end position="69"/>
    </location>
</feature>
<dbReference type="GO" id="GO:0004252">
    <property type="term" value="F:serine-type endopeptidase activity"/>
    <property type="evidence" value="ECO:0007669"/>
    <property type="project" value="TreeGrafter"/>
</dbReference>
<dbReference type="AlphaFoldDB" id="A0A1Y2CYG6"/>
<dbReference type="Pfam" id="PF00627">
    <property type="entry name" value="UBA"/>
    <property type="match status" value="1"/>
</dbReference>
<dbReference type="STRING" id="329046.A0A1Y2CYG6"/>
<dbReference type="InterPro" id="IPR015940">
    <property type="entry name" value="UBA"/>
</dbReference>
<comment type="subcellular location">
    <subcellularLocation>
        <location evidence="1">Membrane</location>
        <topology evidence="1">Multi-pass membrane protein</topology>
    </subcellularLocation>
</comment>
<evidence type="ECO:0000313" key="8">
    <source>
        <dbReference type="Proteomes" id="UP000193642"/>
    </source>
</evidence>
<reference evidence="7 8" key="1">
    <citation type="submission" date="2016-07" db="EMBL/GenBank/DDBJ databases">
        <title>Pervasive Adenine N6-methylation of Active Genes in Fungi.</title>
        <authorList>
            <consortium name="DOE Joint Genome Institute"/>
            <person name="Mondo S.J."/>
            <person name="Dannebaum R.O."/>
            <person name="Kuo R.C."/>
            <person name="Labutti K."/>
            <person name="Haridas S."/>
            <person name="Kuo A."/>
            <person name="Salamov A."/>
            <person name="Ahrendt S.R."/>
            <person name="Lipzen A."/>
            <person name="Sullivan W."/>
            <person name="Andreopoulos W.B."/>
            <person name="Clum A."/>
            <person name="Lindquist E."/>
            <person name="Daum C."/>
            <person name="Ramamoorthy G.K."/>
            <person name="Gryganskyi A."/>
            <person name="Culley D."/>
            <person name="Magnuson J.K."/>
            <person name="James T.Y."/>
            <person name="O'Malley M.A."/>
            <person name="Stajich J.E."/>
            <person name="Spatafora J.W."/>
            <person name="Visel A."/>
            <person name="Grigoriev I.V."/>
        </authorList>
    </citation>
    <scope>NUCLEOTIDE SEQUENCE [LARGE SCALE GENOMIC DNA]</scope>
    <source>
        <strain evidence="7 8">JEL800</strain>
    </source>
</reference>
<evidence type="ECO:0000256" key="5">
    <source>
        <dbReference type="SAM" id="Phobius"/>
    </source>
</evidence>
<dbReference type="Proteomes" id="UP000193642">
    <property type="component" value="Unassembled WGS sequence"/>
</dbReference>
<dbReference type="InterPro" id="IPR009060">
    <property type="entry name" value="UBA-like_sf"/>
</dbReference>
<keyword evidence="3 5" id="KW-1133">Transmembrane helix</keyword>